<organism evidence="9 10">
    <name type="scientific">Magallana gigas</name>
    <name type="common">Pacific oyster</name>
    <name type="synonym">Crassostrea gigas</name>
    <dbReference type="NCBI Taxonomy" id="29159"/>
    <lineage>
        <taxon>Eukaryota</taxon>
        <taxon>Metazoa</taxon>
        <taxon>Spiralia</taxon>
        <taxon>Lophotrochozoa</taxon>
        <taxon>Mollusca</taxon>
        <taxon>Bivalvia</taxon>
        <taxon>Autobranchia</taxon>
        <taxon>Pteriomorphia</taxon>
        <taxon>Ostreida</taxon>
        <taxon>Ostreoidea</taxon>
        <taxon>Ostreidae</taxon>
        <taxon>Magallana</taxon>
    </lineage>
</organism>
<dbReference type="InterPro" id="IPR001111">
    <property type="entry name" value="TGF-b_propeptide"/>
</dbReference>
<comment type="similarity">
    <text evidence="2 6">Belongs to the TGF-beta family.</text>
</comment>
<dbReference type="SUPFAM" id="SSF57501">
    <property type="entry name" value="Cystine-knot cytokines"/>
    <property type="match status" value="1"/>
</dbReference>
<dbReference type="Gene3D" id="2.10.90.10">
    <property type="entry name" value="Cystine-knot cytokines"/>
    <property type="match status" value="1"/>
</dbReference>
<dbReference type="SMART" id="SM00204">
    <property type="entry name" value="TGFB"/>
    <property type="match status" value="1"/>
</dbReference>
<keyword evidence="10" id="KW-1185">Reference proteome</keyword>
<protein>
    <recommendedName>
        <fullName evidence="8">TGF-beta family profile domain-containing protein</fullName>
    </recommendedName>
</protein>
<dbReference type="CDD" id="cd13751">
    <property type="entry name" value="TGF_beta_GDF8_like"/>
    <property type="match status" value="1"/>
</dbReference>
<name>A0A8W8MCT9_MAGGI</name>
<dbReference type="PANTHER" id="PTHR11848:SF262">
    <property type="entry name" value="LD29161P"/>
    <property type="match status" value="1"/>
</dbReference>
<evidence type="ECO:0000313" key="9">
    <source>
        <dbReference type="EnsemblMetazoa" id="G32371.2:cds"/>
    </source>
</evidence>
<evidence type="ECO:0000256" key="2">
    <source>
        <dbReference type="ARBA" id="ARBA00006656"/>
    </source>
</evidence>
<dbReference type="InterPro" id="IPR015615">
    <property type="entry name" value="TGF-beta-rel"/>
</dbReference>
<dbReference type="GO" id="GO:0005615">
    <property type="term" value="C:extracellular space"/>
    <property type="evidence" value="ECO:0007669"/>
    <property type="project" value="TreeGrafter"/>
</dbReference>
<dbReference type="AlphaFoldDB" id="A0A8W8MCT9"/>
<feature type="transmembrane region" description="Helical" evidence="7">
    <location>
        <begin position="7"/>
        <end position="25"/>
    </location>
</feature>
<evidence type="ECO:0000256" key="7">
    <source>
        <dbReference type="SAM" id="Phobius"/>
    </source>
</evidence>
<keyword evidence="7" id="KW-1133">Transmembrane helix</keyword>
<dbReference type="EnsemblMetazoa" id="G32371.2">
    <property type="protein sequence ID" value="G32371.2:cds"/>
    <property type="gene ID" value="G32371"/>
</dbReference>
<dbReference type="InterPro" id="IPR017948">
    <property type="entry name" value="TGFb_CS"/>
</dbReference>
<dbReference type="PANTHER" id="PTHR11848">
    <property type="entry name" value="TGF-BETA FAMILY"/>
    <property type="match status" value="1"/>
</dbReference>
<feature type="domain" description="TGF-beta family profile" evidence="8">
    <location>
        <begin position="309"/>
        <end position="425"/>
    </location>
</feature>
<evidence type="ECO:0000313" key="10">
    <source>
        <dbReference type="Proteomes" id="UP000005408"/>
    </source>
</evidence>
<dbReference type="Proteomes" id="UP000005408">
    <property type="component" value="Unassembled WGS sequence"/>
</dbReference>
<evidence type="ECO:0000256" key="3">
    <source>
        <dbReference type="ARBA" id="ARBA00022525"/>
    </source>
</evidence>
<keyword evidence="7" id="KW-0472">Membrane</keyword>
<proteinExistence type="inferred from homology"/>
<dbReference type="GO" id="GO:0005125">
    <property type="term" value="F:cytokine activity"/>
    <property type="evidence" value="ECO:0007669"/>
    <property type="project" value="TreeGrafter"/>
</dbReference>
<dbReference type="InterPro" id="IPR029034">
    <property type="entry name" value="Cystine-knot_cytokine"/>
</dbReference>
<keyword evidence="4 6" id="KW-0339">Growth factor</keyword>
<dbReference type="Gene3D" id="2.60.120.970">
    <property type="match status" value="1"/>
</dbReference>
<dbReference type="Pfam" id="PF00019">
    <property type="entry name" value="TGF_beta"/>
    <property type="match status" value="1"/>
</dbReference>
<dbReference type="GO" id="GO:0008083">
    <property type="term" value="F:growth factor activity"/>
    <property type="evidence" value="ECO:0007669"/>
    <property type="project" value="UniProtKB-KW"/>
</dbReference>
<sequence length="425" mass="48459">MPANVNSVFYIIACIVVAVFCTVLPQTIDSMEDLEHIETGNITQEQILSILSQNSNSPGDSDGLNSNQSRCQTCRIREDQKRIRIESIKNRIAHALKLDVLGIPNITEIRIPKVPSYQRLQERYAIQDRVSEMQSDEPYTYADQIEDEEDEFGRSERTYIFSEEPPVSLDIVTPNAIYFNMPSMENRDVYKALLWVYITPRSHYDLPNNVSEIFLYRLVPPGKHGGPPVKRFLKKRKRPISSTSGWHHFDVSDIAHRWASNPSSNLGLVVEAFDAENENLIVMPPTSGIDEGYEPNLDLRTTTTATHSRRKRSTGLTCDEQNQFEACCRYPLTVSFLEFGWDFVIAPKWYDAYYCAGECRNEGMSNHGHSSVVQQVPESRMIGNNPGPCCSPVRMSNLRMLYFDHTSRLQLTTLPRMKVVRCGCS</sequence>
<dbReference type="PROSITE" id="PS51362">
    <property type="entry name" value="TGF_BETA_2"/>
    <property type="match status" value="1"/>
</dbReference>
<reference evidence="9" key="1">
    <citation type="submission" date="2022-08" db="UniProtKB">
        <authorList>
            <consortium name="EnsemblMetazoa"/>
        </authorList>
    </citation>
    <scope>IDENTIFICATION</scope>
    <source>
        <strain evidence="9">05x7-T-G4-1.051#20</strain>
    </source>
</reference>
<comment type="subcellular location">
    <subcellularLocation>
        <location evidence="1">Secreted</location>
    </subcellularLocation>
</comment>
<dbReference type="Pfam" id="PF00688">
    <property type="entry name" value="TGFb_propeptide"/>
    <property type="match status" value="1"/>
</dbReference>
<evidence type="ECO:0000256" key="1">
    <source>
        <dbReference type="ARBA" id="ARBA00004613"/>
    </source>
</evidence>
<accession>A0A8W8MCT9</accession>
<dbReference type="PROSITE" id="PS00250">
    <property type="entry name" value="TGF_BETA_1"/>
    <property type="match status" value="1"/>
</dbReference>
<evidence type="ECO:0000256" key="6">
    <source>
        <dbReference type="RuleBase" id="RU000354"/>
    </source>
</evidence>
<keyword evidence="7" id="KW-0812">Transmembrane</keyword>
<keyword evidence="5" id="KW-1015">Disulfide bond</keyword>
<evidence type="ECO:0000256" key="4">
    <source>
        <dbReference type="ARBA" id="ARBA00023030"/>
    </source>
</evidence>
<keyword evidence="3" id="KW-0964">Secreted</keyword>
<evidence type="ECO:0000256" key="5">
    <source>
        <dbReference type="ARBA" id="ARBA00023157"/>
    </source>
</evidence>
<dbReference type="InterPro" id="IPR001839">
    <property type="entry name" value="TGF-b_C"/>
</dbReference>
<evidence type="ECO:0000259" key="8">
    <source>
        <dbReference type="PROSITE" id="PS51362"/>
    </source>
</evidence>